<dbReference type="Proteomes" id="UP001283361">
    <property type="component" value="Unassembled WGS sequence"/>
</dbReference>
<comment type="caution">
    <text evidence="1">The sequence shown here is derived from an EMBL/GenBank/DDBJ whole genome shotgun (WGS) entry which is preliminary data.</text>
</comment>
<sequence>MIRDPEVSPEGKLVTFRFYAELSPDINTATERSVFGRHSELNVQSYGRLEAILPGSVADGVLCNQPIEWLRCPALGPWNGDSDVDSLQSSQSSQWNSSLVRPMRRRRRYSFERLSSAPKSHVDKANLVNKDVSVGGAFDWQAGARRFDSWLSCVGDRDDSNLHRPGSSDSRYCRLS</sequence>
<gene>
    <name evidence="1" type="ORF">RRG08_016219</name>
</gene>
<reference evidence="1" key="1">
    <citation type="journal article" date="2023" name="G3 (Bethesda)">
        <title>A reference genome for the long-term kleptoplast-retaining sea slug Elysia crispata morphotype clarki.</title>
        <authorList>
            <person name="Eastman K.E."/>
            <person name="Pendleton A.L."/>
            <person name="Shaikh M.A."/>
            <person name="Suttiyut T."/>
            <person name="Ogas R."/>
            <person name="Tomko P."/>
            <person name="Gavelis G."/>
            <person name="Widhalm J.R."/>
            <person name="Wisecaver J.H."/>
        </authorList>
    </citation>
    <scope>NUCLEOTIDE SEQUENCE</scope>
    <source>
        <strain evidence="1">ECLA1</strain>
    </source>
</reference>
<dbReference type="AlphaFoldDB" id="A0AAE1DJN8"/>
<evidence type="ECO:0000313" key="2">
    <source>
        <dbReference type="Proteomes" id="UP001283361"/>
    </source>
</evidence>
<accession>A0AAE1DJN8</accession>
<protein>
    <submittedName>
        <fullName evidence="1">Uncharacterized protein</fullName>
    </submittedName>
</protein>
<keyword evidence="2" id="KW-1185">Reference proteome</keyword>
<proteinExistence type="predicted"/>
<dbReference type="EMBL" id="JAWDGP010003560">
    <property type="protein sequence ID" value="KAK3773116.1"/>
    <property type="molecule type" value="Genomic_DNA"/>
</dbReference>
<organism evidence="1 2">
    <name type="scientific">Elysia crispata</name>
    <name type="common">lettuce slug</name>
    <dbReference type="NCBI Taxonomy" id="231223"/>
    <lineage>
        <taxon>Eukaryota</taxon>
        <taxon>Metazoa</taxon>
        <taxon>Spiralia</taxon>
        <taxon>Lophotrochozoa</taxon>
        <taxon>Mollusca</taxon>
        <taxon>Gastropoda</taxon>
        <taxon>Heterobranchia</taxon>
        <taxon>Euthyneura</taxon>
        <taxon>Panpulmonata</taxon>
        <taxon>Sacoglossa</taxon>
        <taxon>Placobranchoidea</taxon>
        <taxon>Plakobranchidae</taxon>
        <taxon>Elysia</taxon>
    </lineage>
</organism>
<name>A0AAE1DJN8_9GAST</name>
<evidence type="ECO:0000313" key="1">
    <source>
        <dbReference type="EMBL" id="KAK3773116.1"/>
    </source>
</evidence>